<evidence type="ECO:0000313" key="1">
    <source>
        <dbReference type="EMBL" id="PVY95508.1"/>
    </source>
</evidence>
<dbReference type="RefSeq" id="WP_116479449.1">
    <property type="nucleotide sequence ID" value="NZ_QEKV01000001.1"/>
</dbReference>
<dbReference type="CDD" id="cd09727">
    <property type="entry name" value="Cas6_I-E"/>
    <property type="match status" value="1"/>
</dbReference>
<dbReference type="Gene3D" id="3.30.70.1210">
    <property type="entry name" value="Crispr-associated protein, domain 2"/>
    <property type="match status" value="1"/>
</dbReference>
<dbReference type="Gene3D" id="3.30.70.1200">
    <property type="entry name" value="Crispr-associated protein, domain 1"/>
    <property type="match status" value="1"/>
</dbReference>
<dbReference type="SUPFAM" id="SSF117987">
    <property type="entry name" value="CRISPR-associated protein"/>
    <property type="match status" value="2"/>
</dbReference>
<evidence type="ECO:0000313" key="2">
    <source>
        <dbReference type="Proteomes" id="UP000245793"/>
    </source>
</evidence>
<protein>
    <submittedName>
        <fullName evidence="1">CRISPR system Cascade subunit CasE</fullName>
    </submittedName>
</protein>
<proteinExistence type="predicted"/>
<dbReference type="Proteomes" id="UP000245793">
    <property type="component" value="Unassembled WGS sequence"/>
</dbReference>
<dbReference type="EMBL" id="QEKV01000001">
    <property type="protein sequence ID" value="PVY95508.1"/>
    <property type="molecule type" value="Genomic_DNA"/>
</dbReference>
<organism evidence="1 2">
    <name type="scientific">Ezakiella coagulans</name>
    <dbReference type="NCBI Taxonomy" id="46507"/>
    <lineage>
        <taxon>Bacteria</taxon>
        <taxon>Bacillati</taxon>
        <taxon>Bacillota</taxon>
        <taxon>Tissierellia</taxon>
        <taxon>Ezakiella</taxon>
    </lineage>
</organism>
<dbReference type="Pfam" id="PF08798">
    <property type="entry name" value="CRISPR_assoc"/>
    <property type="match status" value="1"/>
</dbReference>
<sequence>MYLSRVKIDYYNLKSIKELNHLGAYHSWVEDSFPEEREKPKNERTRKLWRVDELSGEYYLIVLSENKPDFEKLERYGVKNTAESKSYERLLDSIKPGMRARFKIELNTVYSTAKNAENGKRGRVVPVPHEKLGEFFFDRTEKNGFSVNKNELAITNIGKKLFLRKKEEEKGARVNLVSATFEGILTVTDEGKFRETLVMGIGRKKAYGFGLLTIIPCNE</sequence>
<gene>
    <name evidence="1" type="ORF">C7381_10132</name>
</gene>
<name>A0A2U1E6D2_9FIRM</name>
<dbReference type="AlphaFoldDB" id="A0A2U1E6D2"/>
<keyword evidence="2" id="KW-1185">Reference proteome</keyword>
<comment type="caution">
    <text evidence="1">The sequence shown here is derived from an EMBL/GenBank/DDBJ whole genome shotgun (WGS) entry which is preliminary data.</text>
</comment>
<dbReference type="InterPro" id="IPR010179">
    <property type="entry name" value="CRISPR-assoc_prot_Cse3"/>
</dbReference>
<dbReference type="SMART" id="SM01101">
    <property type="entry name" value="CRISPR_assoc"/>
    <property type="match status" value="1"/>
</dbReference>
<reference evidence="1 2" key="1">
    <citation type="submission" date="2018-04" db="EMBL/GenBank/DDBJ databases">
        <title>Genomic Encyclopedia of Type Strains, Phase IV (KMG-IV): sequencing the most valuable type-strain genomes for metagenomic binning, comparative biology and taxonomic classification.</title>
        <authorList>
            <person name="Goeker M."/>
        </authorList>
    </citation>
    <scope>NUCLEOTIDE SEQUENCE [LARGE SCALE GENOMIC DNA]</scope>
    <source>
        <strain evidence="1 2">DSM 20705</strain>
    </source>
</reference>
<accession>A0A2U1E6D2</accession>
<dbReference type="NCBIfam" id="TIGR01907">
    <property type="entry name" value="casE_Cse3"/>
    <property type="match status" value="1"/>
</dbReference>